<evidence type="ECO:0000256" key="3">
    <source>
        <dbReference type="PROSITE-ProRule" id="PRU00708"/>
    </source>
</evidence>
<name>U5FQR4_POPTR</name>
<dbReference type="Pfam" id="PF01535">
    <property type="entry name" value="PPR"/>
    <property type="match status" value="3"/>
</dbReference>
<dbReference type="PANTHER" id="PTHR47926">
    <property type="entry name" value="PENTATRICOPEPTIDE REPEAT-CONTAINING PROTEIN"/>
    <property type="match status" value="1"/>
</dbReference>
<dbReference type="GO" id="GO:0008270">
    <property type="term" value="F:zinc ion binding"/>
    <property type="evidence" value="ECO:0007669"/>
    <property type="project" value="InterPro"/>
</dbReference>
<dbReference type="InterPro" id="IPR046960">
    <property type="entry name" value="PPR_At4g14850-like_plant"/>
</dbReference>
<dbReference type="AlphaFoldDB" id="U5FQR4"/>
<keyword evidence="2" id="KW-0677">Repeat</keyword>
<evidence type="ECO:0000259" key="4">
    <source>
        <dbReference type="Pfam" id="PF14432"/>
    </source>
</evidence>
<comment type="similarity">
    <text evidence="1">Belongs to the PPR family. PCMP-H subfamily.</text>
</comment>
<dbReference type="InterPro" id="IPR002885">
    <property type="entry name" value="PPR_rpt"/>
</dbReference>
<dbReference type="HOGENOM" id="CLU_002706_37_1_1"/>
<accession>U5FQR4</accession>
<feature type="domain" description="DYW" evidence="4">
    <location>
        <begin position="196"/>
        <end position="232"/>
    </location>
</feature>
<protein>
    <recommendedName>
        <fullName evidence="4">DYW domain-containing protein</fullName>
    </recommendedName>
</protein>
<dbReference type="Gene3D" id="1.25.40.10">
    <property type="entry name" value="Tetratricopeptide repeat domain"/>
    <property type="match status" value="2"/>
</dbReference>
<evidence type="ECO:0000313" key="5">
    <source>
        <dbReference type="EMBL" id="PNT06013.1"/>
    </source>
</evidence>
<dbReference type="InterPro" id="IPR032867">
    <property type="entry name" value="DYW_dom"/>
</dbReference>
<reference evidence="5 6" key="1">
    <citation type="journal article" date="2006" name="Science">
        <title>The genome of black cottonwood, Populus trichocarpa (Torr. &amp; Gray).</title>
        <authorList>
            <person name="Tuskan G.A."/>
            <person name="Difazio S."/>
            <person name="Jansson S."/>
            <person name="Bohlmann J."/>
            <person name="Grigoriev I."/>
            <person name="Hellsten U."/>
            <person name="Putnam N."/>
            <person name="Ralph S."/>
            <person name="Rombauts S."/>
            <person name="Salamov A."/>
            <person name="Schein J."/>
            <person name="Sterck L."/>
            <person name="Aerts A."/>
            <person name="Bhalerao R.R."/>
            <person name="Bhalerao R.P."/>
            <person name="Blaudez D."/>
            <person name="Boerjan W."/>
            <person name="Brun A."/>
            <person name="Brunner A."/>
            <person name="Busov V."/>
            <person name="Campbell M."/>
            <person name="Carlson J."/>
            <person name="Chalot M."/>
            <person name="Chapman J."/>
            <person name="Chen G.L."/>
            <person name="Cooper D."/>
            <person name="Coutinho P.M."/>
            <person name="Couturier J."/>
            <person name="Covert S."/>
            <person name="Cronk Q."/>
            <person name="Cunningham R."/>
            <person name="Davis J."/>
            <person name="Degroeve S."/>
            <person name="Dejardin A."/>
            <person name="Depamphilis C."/>
            <person name="Detter J."/>
            <person name="Dirks B."/>
            <person name="Dubchak I."/>
            <person name="Duplessis S."/>
            <person name="Ehlting J."/>
            <person name="Ellis B."/>
            <person name="Gendler K."/>
            <person name="Goodstein D."/>
            <person name="Gribskov M."/>
            <person name="Grimwood J."/>
            <person name="Groover A."/>
            <person name="Gunter L."/>
            <person name="Hamberger B."/>
            <person name="Heinze B."/>
            <person name="Helariutta Y."/>
            <person name="Henrissat B."/>
            <person name="Holligan D."/>
            <person name="Holt R."/>
            <person name="Huang W."/>
            <person name="Islam-Faridi N."/>
            <person name="Jones S."/>
            <person name="Jones-Rhoades M."/>
            <person name="Jorgensen R."/>
            <person name="Joshi C."/>
            <person name="Kangasjarvi J."/>
            <person name="Karlsson J."/>
            <person name="Kelleher C."/>
            <person name="Kirkpatrick R."/>
            <person name="Kirst M."/>
            <person name="Kohler A."/>
            <person name="Kalluri U."/>
            <person name="Larimer F."/>
            <person name="Leebens-Mack J."/>
            <person name="Leple J.C."/>
            <person name="Locascio P."/>
            <person name="Lou Y."/>
            <person name="Lucas S."/>
            <person name="Martin F."/>
            <person name="Montanini B."/>
            <person name="Napoli C."/>
            <person name="Nelson D.R."/>
            <person name="Nelson C."/>
            <person name="Nieminen K."/>
            <person name="Nilsson O."/>
            <person name="Pereda V."/>
            <person name="Peter G."/>
            <person name="Philippe R."/>
            <person name="Pilate G."/>
            <person name="Poliakov A."/>
            <person name="Razumovskaya J."/>
            <person name="Richardson P."/>
            <person name="Rinaldi C."/>
            <person name="Ritland K."/>
            <person name="Rouze P."/>
            <person name="Ryaboy D."/>
            <person name="Schmutz J."/>
            <person name="Schrader J."/>
            <person name="Segerman B."/>
            <person name="Shin H."/>
            <person name="Siddiqui A."/>
            <person name="Sterky F."/>
            <person name="Terry A."/>
            <person name="Tsai C.J."/>
            <person name="Uberbacher E."/>
            <person name="Unneberg P."/>
            <person name="Vahala J."/>
            <person name="Wall K."/>
            <person name="Wessler S."/>
            <person name="Yang G."/>
            <person name="Yin T."/>
            <person name="Douglas C."/>
            <person name="Marra M."/>
            <person name="Sandberg G."/>
            <person name="Van de Peer Y."/>
            <person name="Rokhsar D."/>
        </authorList>
    </citation>
    <scope>NUCLEOTIDE SEQUENCE [LARGE SCALE GENOMIC DNA]</scope>
    <source>
        <strain evidence="6">cv. Nisqually</strain>
    </source>
</reference>
<organism evidence="5 6">
    <name type="scientific">Populus trichocarpa</name>
    <name type="common">Western balsam poplar</name>
    <name type="synonym">Populus balsamifera subsp. trichocarpa</name>
    <dbReference type="NCBI Taxonomy" id="3694"/>
    <lineage>
        <taxon>Eukaryota</taxon>
        <taxon>Viridiplantae</taxon>
        <taxon>Streptophyta</taxon>
        <taxon>Embryophyta</taxon>
        <taxon>Tracheophyta</taxon>
        <taxon>Spermatophyta</taxon>
        <taxon>Magnoliopsida</taxon>
        <taxon>eudicotyledons</taxon>
        <taxon>Gunneridae</taxon>
        <taxon>Pentapetalae</taxon>
        <taxon>rosids</taxon>
        <taxon>fabids</taxon>
        <taxon>Malpighiales</taxon>
        <taxon>Salicaceae</taxon>
        <taxon>Saliceae</taxon>
        <taxon>Populus</taxon>
    </lineage>
</organism>
<dbReference type="GO" id="GO:0003723">
    <property type="term" value="F:RNA binding"/>
    <property type="evidence" value="ECO:0007669"/>
    <property type="project" value="InterPro"/>
</dbReference>
<dbReference type="Pfam" id="PF14432">
    <property type="entry name" value="DYW_deaminase"/>
    <property type="match status" value="2"/>
</dbReference>
<evidence type="ECO:0000313" key="6">
    <source>
        <dbReference type="Proteomes" id="UP000006729"/>
    </source>
</evidence>
<dbReference type="PROSITE" id="PS51375">
    <property type="entry name" value="PPR"/>
    <property type="match status" value="1"/>
</dbReference>
<dbReference type="Proteomes" id="UP000006729">
    <property type="component" value="Chromosome 13"/>
</dbReference>
<dbReference type="PANTHER" id="PTHR47926:SF436">
    <property type="entry name" value="PENTATRICOPEPTIDE REPEAT-CONTAINING PROTEIN ELI1, CHLOROPLASTIC-LIKE ISOFORM X2"/>
    <property type="match status" value="1"/>
</dbReference>
<feature type="repeat" description="PPR" evidence="3">
    <location>
        <begin position="33"/>
        <end position="67"/>
    </location>
</feature>
<dbReference type="InParanoid" id="U5FQR4"/>
<keyword evidence="6" id="KW-1185">Reference proteome</keyword>
<dbReference type="NCBIfam" id="TIGR00756">
    <property type="entry name" value="PPR"/>
    <property type="match status" value="2"/>
</dbReference>
<gene>
    <name evidence="5" type="ORF">POPTR_013G008000</name>
</gene>
<proteinExistence type="inferred from homology"/>
<dbReference type="GO" id="GO:0009451">
    <property type="term" value="P:RNA modification"/>
    <property type="evidence" value="ECO:0007669"/>
    <property type="project" value="InterPro"/>
</dbReference>
<dbReference type="eggNOG" id="KOG4197">
    <property type="taxonomic scope" value="Eukaryota"/>
</dbReference>
<evidence type="ECO:0000256" key="2">
    <source>
        <dbReference type="ARBA" id="ARBA00022737"/>
    </source>
</evidence>
<feature type="domain" description="DYW" evidence="4">
    <location>
        <begin position="234"/>
        <end position="261"/>
    </location>
</feature>
<evidence type="ECO:0000256" key="1">
    <source>
        <dbReference type="ARBA" id="ARBA00006643"/>
    </source>
</evidence>
<sequence>MIDAVFGTALMDIYAKCGRLDMAWDVFEKIKKDVFTWNAINCGLAMYGRAEDAIKLFFKMQRQKFRPNGITLEWEIFNSMKEVYGIELEMEHYGCVVDLLGRAGLLGEAEELIYSMPIEPSAAAWGALLGACRRQGDVELGERWDDALWDGVANVRKLLKERGVKTSTGISMIDFDGVKICLTMKNMLKRLEIEYYSPNTSQVIFDIEEEEKEAELQNHSEKFAIAFGFIYTAIYSREIIATDRARYHHFRTGTCSCKDFW</sequence>
<dbReference type="EMBL" id="CM009302">
    <property type="protein sequence ID" value="PNT06013.1"/>
    <property type="molecule type" value="Genomic_DNA"/>
</dbReference>
<dbReference type="STRING" id="3694.U5FQR4"/>
<dbReference type="InterPro" id="IPR011990">
    <property type="entry name" value="TPR-like_helical_dom_sf"/>
</dbReference>